<feature type="region of interest" description="Disordered" evidence="1">
    <location>
        <begin position="27"/>
        <end position="46"/>
    </location>
</feature>
<gene>
    <name evidence="3" type="ORF">H6A12_12365</name>
</gene>
<dbReference type="EMBL" id="JACJKY010000033">
    <property type="protein sequence ID" value="MBM6921932.1"/>
    <property type="molecule type" value="Genomic_DNA"/>
</dbReference>
<dbReference type="AlphaFoldDB" id="A0A938X7I6"/>
<comment type="caution">
    <text evidence="3">The sequence shown here is derived from an EMBL/GenBank/DDBJ whole genome shotgun (WGS) entry which is preliminary data.</text>
</comment>
<evidence type="ECO:0000313" key="4">
    <source>
        <dbReference type="Proteomes" id="UP000774750"/>
    </source>
</evidence>
<feature type="transmembrane region" description="Helical" evidence="2">
    <location>
        <begin position="6"/>
        <end position="22"/>
    </location>
</feature>
<evidence type="ECO:0000256" key="1">
    <source>
        <dbReference type="SAM" id="MobiDB-lite"/>
    </source>
</evidence>
<accession>A0A938X7I6</accession>
<keyword evidence="2" id="KW-0812">Transmembrane</keyword>
<keyword evidence="4" id="KW-1185">Reference proteome</keyword>
<evidence type="ECO:0000256" key="2">
    <source>
        <dbReference type="SAM" id="Phobius"/>
    </source>
</evidence>
<dbReference type="RefSeq" id="WP_204448301.1">
    <property type="nucleotide sequence ID" value="NZ_JACJKY010000033.1"/>
</dbReference>
<name>A0A938X7I6_9FIRM</name>
<evidence type="ECO:0008006" key="5">
    <source>
        <dbReference type="Google" id="ProtNLM"/>
    </source>
</evidence>
<reference evidence="3" key="1">
    <citation type="submission" date="2020-08" db="EMBL/GenBank/DDBJ databases">
        <authorList>
            <person name="Cejkova D."/>
            <person name="Kubasova T."/>
            <person name="Jahodarova E."/>
            <person name="Rychlik I."/>
        </authorList>
    </citation>
    <scope>NUCLEOTIDE SEQUENCE</scope>
    <source>
        <strain evidence="3">An559</strain>
    </source>
</reference>
<protein>
    <recommendedName>
        <fullName evidence="5">FeoB-associated Cys-rich membrane protein</fullName>
    </recommendedName>
</protein>
<proteinExistence type="predicted"/>
<sequence length="46" mass="4957">MDNYIIIGVIALIALVAIGTIVKRKGRKGCCGSGSDYKPRKNAHVR</sequence>
<evidence type="ECO:0000313" key="3">
    <source>
        <dbReference type="EMBL" id="MBM6921932.1"/>
    </source>
</evidence>
<dbReference type="Proteomes" id="UP000774750">
    <property type="component" value="Unassembled WGS sequence"/>
</dbReference>
<reference evidence="3" key="2">
    <citation type="journal article" date="2021" name="Sci. Rep.">
        <title>The distribution of antibiotic resistance genes in chicken gut microbiota commensals.</title>
        <authorList>
            <person name="Juricova H."/>
            <person name="Matiasovicova J."/>
            <person name="Kubasova T."/>
            <person name="Cejkova D."/>
            <person name="Rychlik I."/>
        </authorList>
    </citation>
    <scope>NUCLEOTIDE SEQUENCE</scope>
    <source>
        <strain evidence="3">An559</strain>
    </source>
</reference>
<keyword evidence="2" id="KW-1133">Transmembrane helix</keyword>
<organism evidence="3 4">
    <name type="scientific">Merdimmobilis hominis</name>
    <dbReference type="NCBI Taxonomy" id="2897707"/>
    <lineage>
        <taxon>Bacteria</taxon>
        <taxon>Bacillati</taxon>
        <taxon>Bacillota</taxon>
        <taxon>Clostridia</taxon>
        <taxon>Eubacteriales</taxon>
        <taxon>Oscillospiraceae</taxon>
        <taxon>Merdimmobilis</taxon>
    </lineage>
</organism>
<keyword evidence="2" id="KW-0472">Membrane</keyword>